<evidence type="ECO:0000313" key="3">
    <source>
        <dbReference type="Proteomes" id="UP000226079"/>
    </source>
</evidence>
<evidence type="ECO:0000259" key="1">
    <source>
        <dbReference type="PROSITE" id="PS51671"/>
    </source>
</evidence>
<dbReference type="Proteomes" id="UP000226079">
    <property type="component" value="Unassembled WGS sequence"/>
</dbReference>
<accession>A0A2A9CRG3</accession>
<dbReference type="PROSITE" id="PS51671">
    <property type="entry name" value="ACT"/>
    <property type="match status" value="1"/>
</dbReference>
<keyword evidence="3" id="KW-1185">Reference proteome</keyword>
<sequence>MRQTVGVFLVRVLLPDRPGSLGAVATAMGVVSADINAVEIVEKGDGYAVDDFMVELPAGSRPDSLVSACASVPGVEVIWVSHYPEAWGLQADVDVLDAMTEDPEHAEEILTTEAPAVFRVTWALLIDRDSATVVAATDLAPELDAAGIAALGELDLLHVRELPEGWTPGWGETLIGVAPFRSSTTIVLGRHGGPEFMKSELARLRHLTALAH</sequence>
<gene>
    <name evidence="2" type="ORF">ATK74_1334</name>
</gene>
<name>A0A2A9CRG3_9ACTN</name>
<protein>
    <recommendedName>
        <fullName evidence="1">ACT domain-containing protein</fullName>
    </recommendedName>
</protein>
<feature type="domain" description="ACT" evidence="1">
    <location>
        <begin position="9"/>
        <end position="80"/>
    </location>
</feature>
<reference evidence="2 3" key="1">
    <citation type="submission" date="2017-10" db="EMBL/GenBank/DDBJ databases">
        <title>Sequencing the genomes of 1000 actinobacteria strains.</title>
        <authorList>
            <person name="Klenk H.-P."/>
        </authorList>
    </citation>
    <scope>NUCLEOTIDE SEQUENCE [LARGE SCALE GENOMIC DNA]</scope>
    <source>
        <strain evidence="2 3">DSM 15597</strain>
    </source>
</reference>
<dbReference type="SUPFAM" id="SSF55021">
    <property type="entry name" value="ACT-like"/>
    <property type="match status" value="1"/>
</dbReference>
<dbReference type="RefSeq" id="WP_098460285.1">
    <property type="nucleotide sequence ID" value="NZ_PDJC01000001.1"/>
</dbReference>
<proteinExistence type="predicted"/>
<dbReference type="InterPro" id="IPR002912">
    <property type="entry name" value="ACT_dom"/>
</dbReference>
<dbReference type="InterPro" id="IPR045865">
    <property type="entry name" value="ACT-like_dom_sf"/>
</dbReference>
<dbReference type="EMBL" id="PDJC01000001">
    <property type="protein sequence ID" value="PFG16781.1"/>
    <property type="molecule type" value="Genomic_DNA"/>
</dbReference>
<organism evidence="2 3">
    <name type="scientific">Propionicimonas paludicola</name>
    <dbReference type="NCBI Taxonomy" id="185243"/>
    <lineage>
        <taxon>Bacteria</taxon>
        <taxon>Bacillati</taxon>
        <taxon>Actinomycetota</taxon>
        <taxon>Actinomycetes</taxon>
        <taxon>Propionibacteriales</taxon>
        <taxon>Nocardioidaceae</taxon>
        <taxon>Propionicimonas</taxon>
    </lineage>
</organism>
<comment type="caution">
    <text evidence="2">The sequence shown here is derived from an EMBL/GenBank/DDBJ whole genome shotgun (WGS) entry which is preliminary data.</text>
</comment>
<dbReference type="AlphaFoldDB" id="A0A2A9CRG3"/>
<dbReference type="OrthoDB" id="5243606at2"/>
<evidence type="ECO:0000313" key="2">
    <source>
        <dbReference type="EMBL" id="PFG16781.1"/>
    </source>
</evidence>